<keyword evidence="2" id="KW-1185">Reference proteome</keyword>
<organism evidence="1 2">
    <name type="scientific">Trametes cubensis</name>
    <dbReference type="NCBI Taxonomy" id="1111947"/>
    <lineage>
        <taxon>Eukaryota</taxon>
        <taxon>Fungi</taxon>
        <taxon>Dikarya</taxon>
        <taxon>Basidiomycota</taxon>
        <taxon>Agaricomycotina</taxon>
        <taxon>Agaricomycetes</taxon>
        <taxon>Polyporales</taxon>
        <taxon>Polyporaceae</taxon>
        <taxon>Trametes</taxon>
    </lineage>
</organism>
<protein>
    <submittedName>
        <fullName evidence="1">Uncharacterized protein</fullName>
    </submittedName>
</protein>
<accession>A0AAD7TJN2</accession>
<name>A0AAD7TJN2_9APHY</name>
<comment type="caution">
    <text evidence="1">The sequence shown here is derived from an EMBL/GenBank/DDBJ whole genome shotgun (WGS) entry which is preliminary data.</text>
</comment>
<sequence>MDRAFNVNKRLSRHFRDPSAFRSLQARTATVISGSFALQFFDRTFYPESDLDLYVHPNPLVLDVGLYLESEGYTFQPQPWQEETWQAEIEYLCGTMRQPIDEIADPGELGTLYPLKSTRAVYTFVREPAADADTEGPRKVQIIVSRSSPLGAILDFHSTCVMNAITYNAAYALFPLPTLEHCTSLIINGANPSSHEALEKYTRRGWRTIANSSPLLPFLDPHWFHFNKIRWVCDVHTWTIPLSTTDVTPPPRASPSSDALSWDPFAESGWTLRYGPGKSAAPNFGIVSTKILRWGYTTPDEEYLDMLVDFFISQGRVEFSKLPQGGKDPEDHQDVWTWWDPIMPLFRAQYLKRLENGAAAAG</sequence>
<dbReference type="AlphaFoldDB" id="A0AAD7TJN2"/>
<dbReference type="EMBL" id="JAPEVG010000404">
    <property type="protein sequence ID" value="KAJ8463283.1"/>
    <property type="molecule type" value="Genomic_DNA"/>
</dbReference>
<reference evidence="1" key="1">
    <citation type="submission" date="2022-11" db="EMBL/GenBank/DDBJ databases">
        <title>Genome Sequence of Cubamyces cubensis.</title>
        <authorList>
            <person name="Buettner E."/>
        </authorList>
    </citation>
    <scope>NUCLEOTIDE SEQUENCE</scope>
    <source>
        <strain evidence="1">MPL-01</strain>
    </source>
</reference>
<gene>
    <name evidence="1" type="ORF">ONZ51_g10359</name>
</gene>
<dbReference type="Proteomes" id="UP001215151">
    <property type="component" value="Unassembled WGS sequence"/>
</dbReference>
<evidence type="ECO:0000313" key="1">
    <source>
        <dbReference type="EMBL" id="KAJ8463283.1"/>
    </source>
</evidence>
<evidence type="ECO:0000313" key="2">
    <source>
        <dbReference type="Proteomes" id="UP001215151"/>
    </source>
</evidence>
<proteinExistence type="predicted"/>